<evidence type="ECO:0000256" key="1">
    <source>
        <dbReference type="SAM" id="MobiDB-lite"/>
    </source>
</evidence>
<dbReference type="Pfam" id="PF13902">
    <property type="entry name" value="R3H-assoc"/>
    <property type="match status" value="1"/>
</dbReference>
<dbReference type="Proteomes" id="UP000887575">
    <property type="component" value="Unassembled WGS sequence"/>
</dbReference>
<name>A0AAF3EZK5_9BILA</name>
<dbReference type="PANTHER" id="PTHR32019">
    <property type="entry name" value="R3H DOMAIN-CONTAINING PROTEIN 4"/>
    <property type="match status" value="1"/>
</dbReference>
<dbReference type="InterPro" id="IPR036867">
    <property type="entry name" value="R3H_dom_sf"/>
</dbReference>
<dbReference type="AlphaFoldDB" id="A0AAF3EZK5"/>
<feature type="region of interest" description="Disordered" evidence="1">
    <location>
        <begin position="32"/>
        <end position="59"/>
    </location>
</feature>
<evidence type="ECO:0000259" key="2">
    <source>
        <dbReference type="Pfam" id="PF13902"/>
    </source>
</evidence>
<feature type="domain" description="R3H-associated N-terminal" evidence="2">
    <location>
        <begin position="74"/>
        <end position="218"/>
    </location>
</feature>
<dbReference type="WBParaSite" id="MBELARI_LOCUS19675">
    <property type="protein sequence ID" value="MBELARI_LOCUS19675"/>
    <property type="gene ID" value="MBELARI_LOCUS19675"/>
</dbReference>
<feature type="region of interest" description="Disordered" evidence="1">
    <location>
        <begin position="164"/>
        <end position="193"/>
    </location>
</feature>
<dbReference type="InterPro" id="IPR039629">
    <property type="entry name" value="R3HDM4"/>
</dbReference>
<evidence type="ECO:0000313" key="4">
    <source>
        <dbReference type="WBParaSite" id="MBELARI_LOCUS19675"/>
    </source>
</evidence>
<dbReference type="GO" id="GO:0003676">
    <property type="term" value="F:nucleic acid binding"/>
    <property type="evidence" value="ECO:0007669"/>
    <property type="project" value="InterPro"/>
</dbReference>
<dbReference type="InterPro" id="IPR025952">
    <property type="entry name" value="R3H-assoc_dom"/>
</dbReference>
<protein>
    <submittedName>
        <fullName evidence="4">R3H-associated N-terminal domain-containing protein</fullName>
    </submittedName>
</protein>
<dbReference type="PANTHER" id="PTHR32019:SF2">
    <property type="entry name" value="R3H DOMAIN-CONTAINING PROTEIN 4"/>
    <property type="match status" value="1"/>
</dbReference>
<keyword evidence="3" id="KW-1185">Reference proteome</keyword>
<dbReference type="SUPFAM" id="SSF82708">
    <property type="entry name" value="R3H domain"/>
    <property type="match status" value="1"/>
</dbReference>
<proteinExistence type="predicted"/>
<reference evidence="4" key="1">
    <citation type="submission" date="2024-02" db="UniProtKB">
        <authorList>
            <consortium name="WormBaseParasite"/>
        </authorList>
    </citation>
    <scope>IDENTIFICATION</scope>
</reference>
<organism evidence="3 4">
    <name type="scientific">Mesorhabditis belari</name>
    <dbReference type="NCBI Taxonomy" id="2138241"/>
    <lineage>
        <taxon>Eukaryota</taxon>
        <taxon>Metazoa</taxon>
        <taxon>Ecdysozoa</taxon>
        <taxon>Nematoda</taxon>
        <taxon>Chromadorea</taxon>
        <taxon>Rhabditida</taxon>
        <taxon>Rhabditina</taxon>
        <taxon>Rhabditomorpha</taxon>
        <taxon>Rhabditoidea</taxon>
        <taxon>Rhabditidae</taxon>
        <taxon>Mesorhabditinae</taxon>
        <taxon>Mesorhabditis</taxon>
    </lineage>
</organism>
<feature type="region of interest" description="Disordered" evidence="1">
    <location>
        <begin position="314"/>
        <end position="337"/>
    </location>
</feature>
<sequence>MGIIRRLDEAKPIRIEEHEEFNYADYDLSESDNEVAEHKDKKECNTPVMSRTRRRREERAEKKLHKFLNALDTETQAKKNMGARKQRRIENARLLLSFVDKEDICTDFTDIVPQTMSVFAQLFEERENMKIWNEFILLEEEDQRRILENADRRNKNETLHGDGWAIVGGRSASSTPRDSRKKNTELEETVEDHRKHHPAYSAKACFDRIDNRLKQVLQQQKCLPWAFVDKMENQLRTLYTVDSSSVWVGICESGLHRMLVHAVSQYLMLTSKSITDSESLKRMTEVRNPRAYFVPPHDFLIPHLERLRKKKIEFVPEDDEEENNEHQEFNAPEKKVL</sequence>
<evidence type="ECO:0000313" key="3">
    <source>
        <dbReference type="Proteomes" id="UP000887575"/>
    </source>
</evidence>
<accession>A0AAF3EZK5</accession>
<feature type="compositionally biased region" description="Basic and acidic residues" evidence="1">
    <location>
        <begin position="324"/>
        <end position="337"/>
    </location>
</feature>
<feature type="compositionally biased region" description="Basic and acidic residues" evidence="1">
    <location>
        <begin position="35"/>
        <end position="44"/>
    </location>
</feature>